<protein>
    <submittedName>
        <fullName evidence="4">DEAD/DEAH box helicase</fullName>
    </submittedName>
</protein>
<dbReference type="Gene3D" id="3.40.50.300">
    <property type="entry name" value="P-loop containing nucleotide triphosphate hydrolases"/>
    <property type="match status" value="1"/>
</dbReference>
<evidence type="ECO:0000313" key="4">
    <source>
        <dbReference type="EMBL" id="TGU72640.1"/>
    </source>
</evidence>
<dbReference type="GO" id="GO:0005524">
    <property type="term" value="F:ATP binding"/>
    <property type="evidence" value="ECO:0007669"/>
    <property type="project" value="InterPro"/>
</dbReference>
<evidence type="ECO:0000259" key="2">
    <source>
        <dbReference type="PROSITE" id="PS51192"/>
    </source>
</evidence>
<dbReference type="GO" id="GO:0016787">
    <property type="term" value="F:hydrolase activity"/>
    <property type="evidence" value="ECO:0007669"/>
    <property type="project" value="UniProtKB-KW"/>
</dbReference>
<organism evidence="4 5">
    <name type="scientific">Geomonas terrae</name>
    <dbReference type="NCBI Taxonomy" id="2562681"/>
    <lineage>
        <taxon>Bacteria</taxon>
        <taxon>Pseudomonadati</taxon>
        <taxon>Thermodesulfobacteriota</taxon>
        <taxon>Desulfuromonadia</taxon>
        <taxon>Geobacterales</taxon>
        <taxon>Geobacteraceae</taxon>
        <taxon>Geomonas</taxon>
    </lineage>
</organism>
<dbReference type="SMART" id="SM00490">
    <property type="entry name" value="HELICc"/>
    <property type="match status" value="1"/>
</dbReference>
<dbReference type="InterPro" id="IPR027417">
    <property type="entry name" value="P-loop_NTPase"/>
</dbReference>
<evidence type="ECO:0000259" key="3">
    <source>
        <dbReference type="PROSITE" id="PS51194"/>
    </source>
</evidence>
<dbReference type="InterPro" id="IPR049730">
    <property type="entry name" value="SNF2/RAD54-like_C"/>
</dbReference>
<keyword evidence="4" id="KW-0547">Nucleotide-binding</keyword>
<reference evidence="4 5" key="1">
    <citation type="submission" date="2019-04" db="EMBL/GenBank/DDBJ databases">
        <title>Geobacter oryzae sp. nov., ferric-reducing bacteria isolated from paddy soil.</title>
        <authorList>
            <person name="Xu Z."/>
            <person name="Masuda Y."/>
            <person name="Itoh H."/>
            <person name="Senoo K."/>
        </authorList>
    </citation>
    <scope>NUCLEOTIDE SEQUENCE [LARGE SCALE GENOMIC DNA]</scope>
    <source>
        <strain evidence="4 5">Red111</strain>
    </source>
</reference>
<keyword evidence="5" id="KW-1185">Reference proteome</keyword>
<evidence type="ECO:0000256" key="1">
    <source>
        <dbReference type="ARBA" id="ARBA00022801"/>
    </source>
</evidence>
<dbReference type="InterPro" id="IPR014001">
    <property type="entry name" value="Helicase_ATP-bd"/>
</dbReference>
<dbReference type="Gene3D" id="3.40.50.10810">
    <property type="entry name" value="Tandem AAA-ATPase domain"/>
    <property type="match status" value="1"/>
</dbReference>
<dbReference type="SUPFAM" id="SSF52540">
    <property type="entry name" value="P-loop containing nucleoside triphosphate hydrolases"/>
    <property type="match status" value="2"/>
</dbReference>
<name>A0A4S1CHP3_9BACT</name>
<dbReference type="PROSITE" id="PS51194">
    <property type="entry name" value="HELICASE_CTER"/>
    <property type="match status" value="1"/>
</dbReference>
<dbReference type="Proteomes" id="UP000306416">
    <property type="component" value="Unassembled WGS sequence"/>
</dbReference>
<evidence type="ECO:0000313" key="5">
    <source>
        <dbReference type="Proteomes" id="UP000306416"/>
    </source>
</evidence>
<dbReference type="PANTHER" id="PTHR10799">
    <property type="entry name" value="SNF2/RAD54 HELICASE FAMILY"/>
    <property type="match status" value="1"/>
</dbReference>
<keyword evidence="1" id="KW-0378">Hydrolase</keyword>
<dbReference type="InterPro" id="IPR000330">
    <property type="entry name" value="SNF2_N"/>
</dbReference>
<dbReference type="GO" id="GO:0004386">
    <property type="term" value="F:helicase activity"/>
    <property type="evidence" value="ECO:0007669"/>
    <property type="project" value="UniProtKB-KW"/>
</dbReference>
<accession>A0A4S1CHP3</accession>
<proteinExistence type="predicted"/>
<dbReference type="Pfam" id="PF00176">
    <property type="entry name" value="SNF2-rel_dom"/>
    <property type="match status" value="1"/>
</dbReference>
<keyword evidence="4" id="KW-0067">ATP-binding</keyword>
<comment type="caution">
    <text evidence="4">The sequence shown here is derived from an EMBL/GenBank/DDBJ whole genome shotgun (WGS) entry which is preliminary data.</text>
</comment>
<dbReference type="EMBL" id="SRSC01000002">
    <property type="protein sequence ID" value="TGU72640.1"/>
    <property type="molecule type" value="Genomic_DNA"/>
</dbReference>
<dbReference type="RefSeq" id="WP_135870115.1">
    <property type="nucleotide sequence ID" value="NZ_SRSC01000002.1"/>
</dbReference>
<feature type="domain" description="Helicase C-terminal" evidence="3">
    <location>
        <begin position="1221"/>
        <end position="1370"/>
    </location>
</feature>
<dbReference type="InterPro" id="IPR038718">
    <property type="entry name" value="SNF2-like_sf"/>
</dbReference>
<dbReference type="PROSITE" id="PS51192">
    <property type="entry name" value="HELICASE_ATP_BIND_1"/>
    <property type="match status" value="1"/>
</dbReference>
<dbReference type="Pfam" id="PF00271">
    <property type="entry name" value="Helicase_C"/>
    <property type="match status" value="1"/>
</dbReference>
<dbReference type="InterPro" id="IPR001650">
    <property type="entry name" value="Helicase_C-like"/>
</dbReference>
<dbReference type="SMART" id="SM00487">
    <property type="entry name" value="DEXDc"/>
    <property type="match status" value="1"/>
</dbReference>
<dbReference type="CDD" id="cd18012">
    <property type="entry name" value="DEXQc_arch_SWI2_SNF2"/>
    <property type="match status" value="1"/>
</dbReference>
<feature type="domain" description="Helicase ATP-binding" evidence="2">
    <location>
        <begin position="940"/>
        <end position="1096"/>
    </location>
</feature>
<sequence length="1386" mass="154174">MRNDTSPQQKLLDAFAACTPEQRSLLQLLSVVYAPVSKHVLLNLVKRLQLPSPTGQSYTGAVLSETLENLKATGLVQGSDRGVHCRPLIAHAATLSAHTEGRFEAMANTVQSEFPIVSEWGSSYYRVAEHGLRDVRICFYRKDVAGAFDAAERYLKQFPYEAMRCHPFIVACFMPYDDAWFRSLPNPLRGTALLVQIPHARRQLIPCIAPFKALTDLLATDSRASYLLHDMYCRELLWRGRRGEAEKSACEGASSAQLSVLACCALQRGAYPDAVTFFRRSLAALKKETGKRKTFFEDGLGPFFVMALMASNDPTHLEEAAEHCRYVLGKREWPDQQIFHLLQLVAAERRGEAGIKELLESLLSRTTASPLETFTHLLALYWCGSERRKVQASKQKELVARLREASQLWLADELELLMAACGVQEAAAASLLKRYEAKGLVPLYRCVEPVESWQSALAALLRLNAGPESESDTALPQSRLIWHFEELRHNFEITPREQKQGANAKWSAGRNVSLKRLAEEADAIEYLTPQDRLICGCIKKERGSGYYGRDTYLLDLNQALPLMIGHPHVYLDSGASVRLELTRGEPEIQLVADGDGFKLQLAPPFQQGQKLYLQKETPTRIKVFEAKAEYLKIAAILGNGLTLPARAKDQALSAVNALSSMLTVHSDISDASTETVAGDVTPCFHLLPYQAGLRLEVLVRPFSNAAPYFRPGSGGETVMAELDGKRVQAKRDLKLEESRAAEALVLLTALGEAEENEGEWLVPSTESALELLLQLQSLGESAHVSWPQGARFKIKQIVTPSRCKLSVRQAKDYFELSGEVKVNEELALDLRELVDLVRGTQGRFVQLGDGEFIALSAQLRRYLDDLAACCDPHGSTFRFHPLAATLFEDFAVDAGEFEGDKQWQAQLKRLREAQSFRPELPNTLQAELRGYQVEGFNWLNRLAYWGVGACLADDMGLGKTVQALAQILTMAAKGPSLVVAPTSVCLNWESEAAKFAPTLRCIIYGGNKREELLKGLGPFDLVICSYGLLQQDGELLAAVQWQAIVLDEAQAIKNMSTKRSQAAMQLSGAFKMVATGTPIENHLGELWNVFRFINPGLLGSLKQFNVRYASPIEKSEDKKARQRLKRLIQPFILRRTKNQVLEELPPRTEITVAVEMGNEETALYEAIRKSALENLAGIGKVEGKGELHLKILAEIMRLRRACCNPRLILPDSAIPSSKLAAFAEIVEELRENRHKALVFSQFVGHLEIIRKYVERAGIPHQYLDGSTPAPERKRRVDAFQSGEGDLFLISLKAGGVGLNLTAADYVIHMDPWWNPAVEDQASDRAHRIGQLRPVTIYRLVTKGTIEEKIVGLHQQKRGLADSLLEESDLSGKVSAEELLQLLRADK</sequence>
<dbReference type="CDD" id="cd18793">
    <property type="entry name" value="SF2_C_SNF"/>
    <property type="match status" value="1"/>
</dbReference>
<keyword evidence="4" id="KW-0347">Helicase</keyword>
<gene>
    <name evidence="4" type="ORF">E4633_10095</name>
</gene>